<evidence type="ECO:0000313" key="9">
    <source>
        <dbReference type="EMBL" id="GMT17365.1"/>
    </source>
</evidence>
<evidence type="ECO:0000256" key="4">
    <source>
        <dbReference type="ARBA" id="ARBA00022454"/>
    </source>
</evidence>
<dbReference type="Proteomes" id="UP001432322">
    <property type="component" value="Unassembled WGS sequence"/>
</dbReference>
<comment type="similarity">
    <text evidence="3">Belongs to the telombin family.</text>
</comment>
<dbReference type="Pfam" id="PF16686">
    <property type="entry name" value="POT1PC"/>
    <property type="match status" value="1"/>
</dbReference>
<keyword evidence="6" id="KW-0238">DNA-binding</keyword>
<reference evidence="9" key="1">
    <citation type="submission" date="2023-10" db="EMBL/GenBank/DDBJ databases">
        <title>Genome assembly of Pristionchus species.</title>
        <authorList>
            <person name="Yoshida K."/>
            <person name="Sommer R.J."/>
        </authorList>
    </citation>
    <scope>NUCLEOTIDE SEQUENCE</scope>
    <source>
        <strain evidence="9">RS5133</strain>
    </source>
</reference>
<dbReference type="Gene3D" id="2.40.50.140">
    <property type="entry name" value="Nucleic acid-binding proteins"/>
    <property type="match status" value="1"/>
</dbReference>
<keyword evidence="5" id="KW-0779">Telomere</keyword>
<feature type="non-terminal residue" evidence="9">
    <location>
        <position position="269"/>
    </location>
</feature>
<feature type="non-terminal residue" evidence="9">
    <location>
        <position position="1"/>
    </location>
</feature>
<protein>
    <recommendedName>
        <fullName evidence="8">Protection of telomeres protein 1 ssDNA-binding domain-containing protein</fullName>
    </recommendedName>
</protein>
<dbReference type="AlphaFoldDB" id="A0AAV5VFJ3"/>
<proteinExistence type="inferred from homology"/>
<dbReference type="GO" id="GO:0000781">
    <property type="term" value="C:chromosome, telomeric region"/>
    <property type="evidence" value="ECO:0007669"/>
    <property type="project" value="UniProtKB-SubCell"/>
</dbReference>
<sequence>AKPSYSRPMLPPPPIPLPRAGGCNVGLIGRISDVVRGVYFDAIAQVISLVRGETGTVCLIVWDGTVWDNRGKAVLAFVDPERRPGDTVIMPPTEELREKTRGRQYHIFCGDDFDRLLVRPIESGSWVYLENCHVFYKGGDEYSSLYMHNNSRSRKLWRLDLPMAEGLFYEREWKAVIERTSAPLPALALPPVAPLPPQFAPGAAAGAAAGAPVAALARMVEGINRIVMVIIDKMIRDGAIRMPTTDEEWAAVAQRVSSVMDRAAAPAAA</sequence>
<evidence type="ECO:0000256" key="7">
    <source>
        <dbReference type="ARBA" id="ARBA00023242"/>
    </source>
</evidence>
<dbReference type="InterPro" id="IPR012340">
    <property type="entry name" value="NA-bd_OB-fold"/>
</dbReference>
<keyword evidence="7" id="KW-0539">Nucleus</keyword>
<keyword evidence="4" id="KW-0158">Chromosome</keyword>
<name>A0AAV5VFJ3_9BILA</name>
<dbReference type="EMBL" id="BTSY01000003">
    <property type="protein sequence ID" value="GMT17365.1"/>
    <property type="molecule type" value="Genomic_DNA"/>
</dbReference>
<evidence type="ECO:0000256" key="5">
    <source>
        <dbReference type="ARBA" id="ARBA00022895"/>
    </source>
</evidence>
<evidence type="ECO:0000313" key="10">
    <source>
        <dbReference type="Proteomes" id="UP001432322"/>
    </source>
</evidence>
<dbReference type="GO" id="GO:0005634">
    <property type="term" value="C:nucleus"/>
    <property type="evidence" value="ECO:0007669"/>
    <property type="project" value="UniProtKB-SubCell"/>
</dbReference>
<dbReference type="GO" id="GO:0043047">
    <property type="term" value="F:single-stranded telomeric DNA binding"/>
    <property type="evidence" value="ECO:0007669"/>
    <property type="project" value="InterPro"/>
</dbReference>
<comment type="caution">
    <text evidence="9">The sequence shown here is derived from an EMBL/GenBank/DDBJ whole genome shotgun (WGS) entry which is preliminary data.</text>
</comment>
<feature type="domain" description="Protection of telomeres protein 1 ssDNA-binding" evidence="8">
    <location>
        <begin position="31"/>
        <end position="161"/>
    </location>
</feature>
<evidence type="ECO:0000259" key="8">
    <source>
        <dbReference type="Pfam" id="PF16686"/>
    </source>
</evidence>
<evidence type="ECO:0000256" key="1">
    <source>
        <dbReference type="ARBA" id="ARBA00004123"/>
    </source>
</evidence>
<evidence type="ECO:0000256" key="2">
    <source>
        <dbReference type="ARBA" id="ARBA00004574"/>
    </source>
</evidence>
<evidence type="ECO:0000256" key="3">
    <source>
        <dbReference type="ARBA" id="ARBA00008442"/>
    </source>
</evidence>
<accession>A0AAV5VFJ3</accession>
<gene>
    <name evidence="9" type="ORF">PFISCL1PPCAC_8662</name>
</gene>
<keyword evidence="10" id="KW-1185">Reference proteome</keyword>
<organism evidence="9 10">
    <name type="scientific">Pristionchus fissidentatus</name>
    <dbReference type="NCBI Taxonomy" id="1538716"/>
    <lineage>
        <taxon>Eukaryota</taxon>
        <taxon>Metazoa</taxon>
        <taxon>Ecdysozoa</taxon>
        <taxon>Nematoda</taxon>
        <taxon>Chromadorea</taxon>
        <taxon>Rhabditida</taxon>
        <taxon>Rhabditina</taxon>
        <taxon>Diplogasteromorpha</taxon>
        <taxon>Diplogasteroidea</taxon>
        <taxon>Neodiplogasteridae</taxon>
        <taxon>Pristionchus</taxon>
    </lineage>
</organism>
<dbReference type="SUPFAM" id="SSF50249">
    <property type="entry name" value="Nucleic acid-binding proteins"/>
    <property type="match status" value="1"/>
</dbReference>
<comment type="subcellular location">
    <subcellularLocation>
        <location evidence="2">Chromosome</location>
        <location evidence="2">Telomere</location>
    </subcellularLocation>
    <subcellularLocation>
        <location evidence="1">Nucleus</location>
    </subcellularLocation>
</comment>
<dbReference type="InterPro" id="IPR032042">
    <property type="entry name" value="POT1PC"/>
</dbReference>
<evidence type="ECO:0000256" key="6">
    <source>
        <dbReference type="ARBA" id="ARBA00023125"/>
    </source>
</evidence>